<comment type="caution">
    <text evidence="1">The sequence shown here is derived from an EMBL/GenBank/DDBJ whole genome shotgun (WGS) entry which is preliminary data.</text>
</comment>
<organism evidence="1 2">
    <name type="scientific">Fusarium acutatum</name>
    <dbReference type="NCBI Taxonomy" id="78861"/>
    <lineage>
        <taxon>Eukaryota</taxon>
        <taxon>Fungi</taxon>
        <taxon>Dikarya</taxon>
        <taxon>Ascomycota</taxon>
        <taxon>Pezizomycotina</taxon>
        <taxon>Sordariomycetes</taxon>
        <taxon>Hypocreomycetidae</taxon>
        <taxon>Hypocreales</taxon>
        <taxon>Nectriaceae</taxon>
        <taxon>Fusarium</taxon>
        <taxon>Fusarium fujikuroi species complex</taxon>
    </lineage>
</organism>
<proteinExistence type="predicted"/>
<accession>A0A8H4NRF0</accession>
<dbReference type="AlphaFoldDB" id="A0A8H4NRF0"/>
<evidence type="ECO:0000313" key="2">
    <source>
        <dbReference type="Proteomes" id="UP000536711"/>
    </source>
</evidence>
<gene>
    <name evidence="1" type="ORF">FACUT_6821</name>
</gene>
<evidence type="ECO:0000313" key="1">
    <source>
        <dbReference type="EMBL" id="KAF4435902.1"/>
    </source>
</evidence>
<keyword evidence="2" id="KW-1185">Reference proteome</keyword>
<dbReference type="EMBL" id="JAADJF010000163">
    <property type="protein sequence ID" value="KAF4435902.1"/>
    <property type="molecule type" value="Genomic_DNA"/>
</dbReference>
<dbReference type="Proteomes" id="UP000536711">
    <property type="component" value="Unassembled WGS sequence"/>
</dbReference>
<sequence length="159" mass="17723">MDNSTTKPTTIPTLDTCISGITSPDGELSLYVNEEEISELNELTVNLALVTRNIAPRDENDEATAILSVQPLEYDTYCDSADEFWTCPGLGVTRFTTTLPTERERETHTVINLLRDGRTLDSVARNWGYKVSHNVDCDQIEANIVTLDPFFDVQAPPVK</sequence>
<protein>
    <submittedName>
        <fullName evidence="1">Uncharacterized protein</fullName>
    </submittedName>
</protein>
<name>A0A8H4NRF0_9HYPO</name>
<reference evidence="1 2" key="1">
    <citation type="submission" date="2020-01" db="EMBL/GenBank/DDBJ databases">
        <title>Identification and distribution of gene clusters putatively required for synthesis of sphingolipid metabolism inhibitors in phylogenetically diverse species of the filamentous fungus Fusarium.</title>
        <authorList>
            <person name="Kim H.-S."/>
            <person name="Busman M."/>
            <person name="Brown D.W."/>
            <person name="Divon H."/>
            <person name="Uhlig S."/>
            <person name="Proctor R.H."/>
        </authorList>
    </citation>
    <scope>NUCLEOTIDE SEQUENCE [LARGE SCALE GENOMIC DNA]</scope>
    <source>
        <strain evidence="1 2">NRRL 13308</strain>
    </source>
</reference>